<evidence type="ECO:0000256" key="2">
    <source>
        <dbReference type="SAM" id="Phobius"/>
    </source>
</evidence>
<dbReference type="InterPro" id="IPR010699">
    <property type="entry name" value="DUF1275"/>
</dbReference>
<keyword evidence="2" id="KW-0812">Transmembrane</keyword>
<feature type="region of interest" description="Disordered" evidence="1">
    <location>
        <begin position="1"/>
        <end position="20"/>
    </location>
</feature>
<organism evidence="3">
    <name type="scientific">Chryseobacterium indologenes</name>
    <name type="common">Flavobacterium indologenes</name>
    <dbReference type="NCBI Taxonomy" id="253"/>
    <lineage>
        <taxon>Bacteria</taxon>
        <taxon>Pseudomonadati</taxon>
        <taxon>Bacteroidota</taxon>
        <taxon>Flavobacteriia</taxon>
        <taxon>Flavobacteriales</taxon>
        <taxon>Weeksellaceae</taxon>
        <taxon>Chryseobacterium group</taxon>
        <taxon>Chryseobacterium</taxon>
    </lineage>
</organism>
<sequence>MAGRKPERCGHHQFRTEGRRNRKISGKENIHQTRKITPVLPETKTLLPDKTVRTQEKLAVFLAFIAGYTDATGLIRWKTYVSFMSGNTTQLGTAVFSEKYGVIISSVIVIIFFLAGIYTGTCLSLSKKFRSTKMIFYTVSGIMILYSMTDYYEHIANEVSIAVISFSMGLMNTIVTSVGNQKINTDFVTGTLNSLARTAALFVMSDQAEERKEYKVNIFHLLFLWMGFLSGALAAPFLLSYSGNWTLMFPAVLLLICAFTIPITTIKN</sequence>
<keyword evidence="2" id="KW-0472">Membrane</keyword>
<feature type="transmembrane region" description="Helical" evidence="2">
    <location>
        <begin position="58"/>
        <end position="80"/>
    </location>
</feature>
<dbReference type="AlphaFoldDB" id="A0A411DSZ3"/>
<dbReference type="PANTHER" id="PTHR37314:SF4">
    <property type="entry name" value="UPF0700 TRANSMEMBRANE PROTEIN YOAK"/>
    <property type="match status" value="1"/>
</dbReference>
<evidence type="ECO:0000313" key="3">
    <source>
        <dbReference type="EMBL" id="QBA23511.1"/>
    </source>
</evidence>
<feature type="transmembrane region" description="Helical" evidence="2">
    <location>
        <begin position="155"/>
        <end position="175"/>
    </location>
</feature>
<accession>A0A411DSZ3</accession>
<proteinExistence type="predicted"/>
<gene>
    <name evidence="3" type="ORF">EU348_20975</name>
</gene>
<feature type="transmembrane region" description="Helical" evidence="2">
    <location>
        <begin position="100"/>
        <end position="119"/>
    </location>
</feature>
<feature type="transmembrane region" description="Helical" evidence="2">
    <location>
        <begin position="218"/>
        <end position="239"/>
    </location>
</feature>
<feature type="transmembrane region" description="Helical" evidence="2">
    <location>
        <begin position="245"/>
        <end position="266"/>
    </location>
</feature>
<dbReference type="EMBL" id="CP035532">
    <property type="protein sequence ID" value="QBA23511.1"/>
    <property type="molecule type" value="Genomic_DNA"/>
</dbReference>
<evidence type="ECO:0000256" key="1">
    <source>
        <dbReference type="SAM" id="MobiDB-lite"/>
    </source>
</evidence>
<dbReference type="PANTHER" id="PTHR37314">
    <property type="entry name" value="SLR0142 PROTEIN"/>
    <property type="match status" value="1"/>
</dbReference>
<name>A0A411DSZ3_CHRID</name>
<dbReference type="Pfam" id="PF06912">
    <property type="entry name" value="DUF1275"/>
    <property type="match status" value="1"/>
</dbReference>
<keyword evidence="2" id="KW-1133">Transmembrane helix</keyword>
<reference evidence="3" key="1">
    <citation type="submission" date="2019-01" db="EMBL/GenBank/DDBJ databases">
        <title>Whole Genome Sequencing for Putative Detection of Antimicrobial Resistance and Potential Virulence Factors in Chryseobacterium indologenes isolated from Nile Tilapia in Tanzania.</title>
        <authorList>
            <person name="Mwega E."/>
            <person name="Mutoloki S."/>
            <person name="Mugimba K."/>
            <person name="Colquhoun D."/>
            <person name="Mdegela R."/>
            <person name="Evensen O."/>
            <person name="Wasteson Y."/>
        </authorList>
    </citation>
    <scope>NUCLEOTIDE SEQUENCE [LARGE SCALE GENOMIC DNA]</scope>
    <source>
        <strain evidence="3">StR 01</strain>
    </source>
</reference>
<protein>
    <submittedName>
        <fullName evidence="3">DUF1275 domain-containing protein</fullName>
    </submittedName>
</protein>
<feature type="transmembrane region" description="Helical" evidence="2">
    <location>
        <begin position="131"/>
        <end position="149"/>
    </location>
</feature>